<dbReference type="InterPro" id="IPR012724">
    <property type="entry name" value="DnaJ"/>
</dbReference>
<keyword evidence="5" id="KW-0143">Chaperone</keyword>
<feature type="region of interest" description="Disordered" evidence="8">
    <location>
        <begin position="264"/>
        <end position="285"/>
    </location>
</feature>
<dbReference type="InterPro" id="IPR018253">
    <property type="entry name" value="DnaJ_domain_CS"/>
</dbReference>
<dbReference type="CDD" id="cd10747">
    <property type="entry name" value="DnaJ_C"/>
    <property type="match status" value="1"/>
</dbReference>
<dbReference type="eggNOG" id="KOG0715">
    <property type="taxonomic scope" value="Eukaryota"/>
</dbReference>
<keyword evidence="2" id="KW-0677">Repeat</keyword>
<feature type="compositionally biased region" description="Acidic residues" evidence="8">
    <location>
        <begin position="424"/>
        <end position="434"/>
    </location>
</feature>
<dbReference type="GO" id="GO:0031072">
    <property type="term" value="F:heat shock protein binding"/>
    <property type="evidence" value="ECO:0007669"/>
    <property type="project" value="InterPro"/>
</dbReference>
<dbReference type="GO" id="GO:0008270">
    <property type="term" value="F:zinc ion binding"/>
    <property type="evidence" value="ECO:0007669"/>
    <property type="project" value="UniProtKB-KW"/>
</dbReference>
<organism evidence="12">
    <name type="scientific">Spathaspora passalidarum (strain NRRL Y-27907 / 11-Y1)</name>
    <dbReference type="NCBI Taxonomy" id="619300"/>
    <lineage>
        <taxon>Eukaryota</taxon>
        <taxon>Fungi</taxon>
        <taxon>Dikarya</taxon>
        <taxon>Ascomycota</taxon>
        <taxon>Saccharomycotina</taxon>
        <taxon>Pichiomycetes</taxon>
        <taxon>Debaryomycetaceae</taxon>
        <taxon>Spathaspora</taxon>
    </lineage>
</organism>
<dbReference type="HAMAP" id="MF_01152">
    <property type="entry name" value="DnaJ"/>
    <property type="match status" value="1"/>
</dbReference>
<dbReference type="STRING" id="619300.G3APE2"/>
<dbReference type="SUPFAM" id="SSF49493">
    <property type="entry name" value="HSP40/DnaJ peptide-binding domain"/>
    <property type="match status" value="2"/>
</dbReference>
<dbReference type="Pfam" id="PF00226">
    <property type="entry name" value="DnaJ"/>
    <property type="match status" value="1"/>
</dbReference>
<keyword evidence="4 7" id="KW-0862">Zinc</keyword>
<gene>
    <name evidence="11" type="ORF">SPAPADRAFT_61204</name>
</gene>
<keyword evidence="1 7" id="KW-0479">Metal-binding</keyword>
<dbReference type="InterPro" id="IPR001305">
    <property type="entry name" value="HSP_DnaJ_Cys-rich_dom"/>
</dbReference>
<dbReference type="FunFam" id="2.10.230.10:FF:000002">
    <property type="entry name" value="Molecular chaperone DnaJ"/>
    <property type="match status" value="1"/>
</dbReference>
<dbReference type="PANTHER" id="PTHR43096">
    <property type="entry name" value="DNAJ HOMOLOG 1, MITOCHONDRIAL-RELATED"/>
    <property type="match status" value="1"/>
</dbReference>
<dbReference type="FunFam" id="2.60.260.20:FF:000005">
    <property type="entry name" value="Chaperone protein dnaJ 1, mitochondrial"/>
    <property type="match status" value="1"/>
</dbReference>
<protein>
    <recommendedName>
        <fullName evidence="6">DnaJ homolog 1, mitochondrial</fullName>
    </recommendedName>
</protein>
<dbReference type="SMART" id="SM00271">
    <property type="entry name" value="DnaJ"/>
    <property type="match status" value="1"/>
</dbReference>
<dbReference type="InterPro" id="IPR036410">
    <property type="entry name" value="HSP_DnaJ_Cys-rich_dom_sf"/>
</dbReference>
<dbReference type="CDD" id="cd06257">
    <property type="entry name" value="DnaJ"/>
    <property type="match status" value="1"/>
</dbReference>
<dbReference type="EMBL" id="GL996502">
    <property type="protein sequence ID" value="EGW32119.1"/>
    <property type="molecule type" value="Genomic_DNA"/>
</dbReference>
<dbReference type="PRINTS" id="PR00625">
    <property type="entry name" value="JDOMAIN"/>
</dbReference>
<dbReference type="InterPro" id="IPR008971">
    <property type="entry name" value="HSP40/DnaJ_pept-bd"/>
</dbReference>
<evidence type="ECO:0000256" key="8">
    <source>
        <dbReference type="SAM" id="MobiDB-lite"/>
    </source>
</evidence>
<dbReference type="OrthoDB" id="10256793at2759"/>
<feature type="region of interest" description="Disordered" evidence="8">
    <location>
        <begin position="420"/>
        <end position="446"/>
    </location>
</feature>
<evidence type="ECO:0000313" key="11">
    <source>
        <dbReference type="EMBL" id="EGW32119.1"/>
    </source>
</evidence>
<dbReference type="OMA" id="MATDYYA"/>
<dbReference type="PANTHER" id="PTHR43096:SF52">
    <property type="entry name" value="DNAJ HOMOLOG 1, MITOCHONDRIAL-RELATED"/>
    <property type="match status" value="1"/>
</dbReference>
<keyword evidence="12" id="KW-1185">Reference proteome</keyword>
<name>G3APE2_SPAPN</name>
<evidence type="ECO:0000313" key="12">
    <source>
        <dbReference type="Proteomes" id="UP000000709"/>
    </source>
</evidence>
<evidence type="ECO:0000256" key="3">
    <source>
        <dbReference type="ARBA" id="ARBA00022771"/>
    </source>
</evidence>
<dbReference type="Pfam" id="PF00684">
    <property type="entry name" value="DnaJ_CXXCXGXG"/>
    <property type="match status" value="1"/>
</dbReference>
<dbReference type="SUPFAM" id="SSF46565">
    <property type="entry name" value="Chaperone J-domain"/>
    <property type="match status" value="1"/>
</dbReference>
<dbReference type="InterPro" id="IPR002939">
    <property type="entry name" value="DnaJ_C"/>
</dbReference>
<dbReference type="AlphaFoldDB" id="G3APE2"/>
<dbReference type="FunCoup" id="G3APE2">
    <property type="interactions" value="932"/>
</dbReference>
<dbReference type="CDD" id="cd10719">
    <property type="entry name" value="DnaJ_zf"/>
    <property type="match status" value="1"/>
</dbReference>
<dbReference type="GO" id="GO:0005759">
    <property type="term" value="C:mitochondrial matrix"/>
    <property type="evidence" value="ECO:0007669"/>
    <property type="project" value="EnsemblFungi"/>
</dbReference>
<reference evidence="11 12" key="1">
    <citation type="journal article" date="2011" name="Proc. Natl. Acad. Sci. U.S.A.">
        <title>Comparative genomics of xylose-fermenting fungi for enhanced biofuel production.</title>
        <authorList>
            <person name="Wohlbach D.J."/>
            <person name="Kuo A."/>
            <person name="Sato T.K."/>
            <person name="Potts K.M."/>
            <person name="Salamov A.A."/>
            <person name="LaButti K.M."/>
            <person name="Sun H."/>
            <person name="Clum A."/>
            <person name="Pangilinan J.L."/>
            <person name="Lindquist E.A."/>
            <person name="Lucas S."/>
            <person name="Lapidus A."/>
            <person name="Jin M."/>
            <person name="Gunawan C."/>
            <person name="Balan V."/>
            <person name="Dale B.E."/>
            <person name="Jeffries T.W."/>
            <person name="Zinkel R."/>
            <person name="Barry K.W."/>
            <person name="Grigoriev I.V."/>
            <person name="Gasch A.P."/>
        </authorList>
    </citation>
    <scope>NUCLEOTIDE SEQUENCE [LARGE SCALE GENOMIC DNA]</scope>
    <source>
        <strain evidence="12">NRRL Y-27907 / 11-Y1</strain>
    </source>
</reference>
<dbReference type="GO" id="GO:0005524">
    <property type="term" value="F:ATP binding"/>
    <property type="evidence" value="ECO:0007669"/>
    <property type="project" value="InterPro"/>
</dbReference>
<dbReference type="GO" id="GO:0006515">
    <property type="term" value="P:protein quality control for misfolded or incompletely synthesized proteins"/>
    <property type="evidence" value="ECO:0007669"/>
    <property type="project" value="EnsemblFungi"/>
</dbReference>
<sequence>MRPTIITRLNRQFIRSFHSSRPLLALNFDPYATLGISKSADQAAIKRAYVDLVKKYHPDVNKEKDAEKRFHKIQESYELLRDKEKRAQYDQFGASAFDANGNANPYAGQGNPFGGFGGGQGGAQGNPFAGMGFDFEDLFRGAFMGGRAGQGGARGGAQFVTEHVGDNIEVLKSISFKDAIFGTKVTINYKAVDTCNTCSGEGLKKGAKKSTCPTCHGSGQTTHILGGFQMSSTCNTCQGAGVTIAKKDECGTCHGQGVREVPKSSSVDLPAGIQDGSRVRVPGEGDAPFITKDAYNRTRKGDLIIRVNVRKDPKFKRSGNDLVIDENILMTTAALGGEIIVPTLDGSNVRLKVRPGVQSGRKLSIPNLGVPINRNMDNRGNLDVILNVKTLVPETATQTALLEALADAFNDKTAKRTHLKRAEDEEAQDKEDAEAAAAAETFDEKDLHPNKLDRIGKFLGKFFNMEQPKDKDQK</sequence>
<dbReference type="Proteomes" id="UP000000709">
    <property type="component" value="Unassembled WGS sequence"/>
</dbReference>
<dbReference type="GO" id="GO:0006458">
    <property type="term" value="P:'de novo' protein folding"/>
    <property type="evidence" value="ECO:0007669"/>
    <property type="project" value="EnsemblFungi"/>
</dbReference>
<dbReference type="Gene3D" id="2.10.230.10">
    <property type="entry name" value="Heat shock protein DnaJ, cysteine-rich domain"/>
    <property type="match status" value="1"/>
</dbReference>
<dbReference type="InterPro" id="IPR001623">
    <property type="entry name" value="DnaJ_domain"/>
</dbReference>
<dbReference type="PROSITE" id="PS51188">
    <property type="entry name" value="ZF_CR"/>
    <property type="match status" value="1"/>
</dbReference>
<dbReference type="GO" id="GO:0001671">
    <property type="term" value="F:ATPase activator activity"/>
    <property type="evidence" value="ECO:0007669"/>
    <property type="project" value="EnsemblFungi"/>
</dbReference>
<dbReference type="InterPro" id="IPR036869">
    <property type="entry name" value="J_dom_sf"/>
</dbReference>
<dbReference type="Gene3D" id="2.60.260.20">
    <property type="entry name" value="Urease metallochaperone UreE, N-terminal domain"/>
    <property type="match status" value="2"/>
</dbReference>
<evidence type="ECO:0000259" key="9">
    <source>
        <dbReference type="PROSITE" id="PS50076"/>
    </source>
</evidence>
<feature type="zinc finger region" description="CR-type" evidence="7">
    <location>
        <begin position="182"/>
        <end position="262"/>
    </location>
</feature>
<dbReference type="RefSeq" id="XP_007375395.1">
    <property type="nucleotide sequence ID" value="XM_007375333.1"/>
</dbReference>
<accession>G3APE2</accession>
<evidence type="ECO:0000256" key="1">
    <source>
        <dbReference type="ARBA" id="ARBA00022723"/>
    </source>
</evidence>
<feature type="domain" description="CR-type" evidence="10">
    <location>
        <begin position="182"/>
        <end position="262"/>
    </location>
</feature>
<evidence type="ECO:0000256" key="7">
    <source>
        <dbReference type="PROSITE-ProRule" id="PRU00546"/>
    </source>
</evidence>
<dbReference type="PROSITE" id="PS50076">
    <property type="entry name" value="DNAJ_2"/>
    <property type="match status" value="1"/>
</dbReference>
<dbReference type="Gene3D" id="1.10.287.110">
    <property type="entry name" value="DnaJ domain"/>
    <property type="match status" value="1"/>
</dbReference>
<dbReference type="PROSITE" id="PS00636">
    <property type="entry name" value="DNAJ_1"/>
    <property type="match status" value="1"/>
</dbReference>
<evidence type="ECO:0000256" key="4">
    <source>
        <dbReference type="ARBA" id="ARBA00022833"/>
    </source>
</evidence>
<evidence type="ECO:0000256" key="2">
    <source>
        <dbReference type="ARBA" id="ARBA00022737"/>
    </source>
</evidence>
<dbReference type="GeneID" id="18873775"/>
<keyword evidence="3 7" id="KW-0863">Zinc-finger</keyword>
<evidence type="ECO:0000259" key="10">
    <source>
        <dbReference type="PROSITE" id="PS51188"/>
    </source>
</evidence>
<evidence type="ECO:0000256" key="5">
    <source>
        <dbReference type="ARBA" id="ARBA00023186"/>
    </source>
</evidence>
<dbReference type="GO" id="GO:0051082">
    <property type="term" value="F:unfolded protein binding"/>
    <property type="evidence" value="ECO:0007669"/>
    <property type="project" value="EnsemblFungi"/>
</dbReference>
<dbReference type="KEGG" id="spaa:SPAPADRAFT_61204"/>
<dbReference type="HOGENOM" id="CLU_017633_0_3_1"/>
<dbReference type="Pfam" id="PF01556">
    <property type="entry name" value="DnaJ_C"/>
    <property type="match status" value="1"/>
</dbReference>
<dbReference type="SUPFAM" id="SSF57938">
    <property type="entry name" value="DnaJ/Hsp40 cysteine-rich domain"/>
    <property type="match status" value="1"/>
</dbReference>
<dbReference type="InParanoid" id="G3APE2"/>
<proteinExistence type="inferred from homology"/>
<feature type="domain" description="J" evidence="9">
    <location>
        <begin position="29"/>
        <end position="93"/>
    </location>
</feature>
<evidence type="ECO:0000256" key="6">
    <source>
        <dbReference type="ARBA" id="ARBA00072890"/>
    </source>
</evidence>
<dbReference type="GO" id="GO:0009408">
    <property type="term" value="P:response to heat"/>
    <property type="evidence" value="ECO:0007669"/>
    <property type="project" value="EnsemblFungi"/>
</dbReference>
<dbReference type="GO" id="GO:0042026">
    <property type="term" value="P:protein refolding"/>
    <property type="evidence" value="ECO:0007669"/>
    <property type="project" value="EnsemblFungi"/>
</dbReference>